<dbReference type="CDD" id="cd07043">
    <property type="entry name" value="STAS_anti-anti-sigma_factors"/>
    <property type="match status" value="1"/>
</dbReference>
<dbReference type="Pfam" id="PF13466">
    <property type="entry name" value="STAS_2"/>
    <property type="match status" value="1"/>
</dbReference>
<dbReference type="InterPro" id="IPR002645">
    <property type="entry name" value="STAS_dom"/>
</dbReference>
<dbReference type="SUPFAM" id="SSF52091">
    <property type="entry name" value="SpoIIaa-like"/>
    <property type="match status" value="1"/>
</dbReference>
<evidence type="ECO:0000313" key="4">
    <source>
        <dbReference type="EMBL" id="GIJ73489.1"/>
    </source>
</evidence>
<comment type="similarity">
    <text evidence="1 2">Belongs to the anti-sigma-factor antagonist family.</text>
</comment>
<feature type="domain" description="STAS" evidence="3">
    <location>
        <begin position="29"/>
        <end position="114"/>
    </location>
</feature>
<dbReference type="InterPro" id="IPR003658">
    <property type="entry name" value="Anti-sigma_ant"/>
</dbReference>
<evidence type="ECO:0000259" key="3">
    <source>
        <dbReference type="PROSITE" id="PS50801"/>
    </source>
</evidence>
<dbReference type="PROSITE" id="PS50801">
    <property type="entry name" value="STAS"/>
    <property type="match status" value="1"/>
</dbReference>
<dbReference type="PANTHER" id="PTHR33495:SF2">
    <property type="entry name" value="ANTI-SIGMA FACTOR ANTAGONIST TM_1081-RELATED"/>
    <property type="match status" value="1"/>
</dbReference>
<dbReference type="InterPro" id="IPR058548">
    <property type="entry name" value="MlaB-like_STAS"/>
</dbReference>
<name>A0A8J4A095_9ACTN</name>
<organism evidence="4 5">
    <name type="scientific">Virgisporangium ochraceum</name>
    <dbReference type="NCBI Taxonomy" id="65505"/>
    <lineage>
        <taxon>Bacteria</taxon>
        <taxon>Bacillati</taxon>
        <taxon>Actinomycetota</taxon>
        <taxon>Actinomycetes</taxon>
        <taxon>Micromonosporales</taxon>
        <taxon>Micromonosporaceae</taxon>
        <taxon>Virgisporangium</taxon>
    </lineage>
</organism>
<reference evidence="4" key="1">
    <citation type="submission" date="2021-01" db="EMBL/GenBank/DDBJ databases">
        <title>Whole genome shotgun sequence of Virgisporangium ochraceum NBRC 16418.</title>
        <authorList>
            <person name="Komaki H."/>
            <person name="Tamura T."/>
        </authorList>
    </citation>
    <scope>NUCLEOTIDE SEQUENCE</scope>
    <source>
        <strain evidence="4">NBRC 16418</strain>
    </source>
</reference>
<keyword evidence="5" id="KW-1185">Reference proteome</keyword>
<dbReference type="AlphaFoldDB" id="A0A8J4A095"/>
<dbReference type="Gene3D" id="3.30.750.24">
    <property type="entry name" value="STAS domain"/>
    <property type="match status" value="1"/>
</dbReference>
<gene>
    <name evidence="4" type="ORF">Voc01_084060</name>
</gene>
<dbReference type="InterPro" id="IPR036513">
    <property type="entry name" value="STAS_dom_sf"/>
</dbReference>
<dbReference type="GO" id="GO:0043856">
    <property type="term" value="F:anti-sigma factor antagonist activity"/>
    <property type="evidence" value="ECO:0007669"/>
    <property type="project" value="InterPro"/>
</dbReference>
<protein>
    <recommendedName>
        <fullName evidence="2">Anti-sigma factor antagonist</fullName>
    </recommendedName>
</protein>
<accession>A0A8J4A095</accession>
<evidence type="ECO:0000256" key="2">
    <source>
        <dbReference type="RuleBase" id="RU003749"/>
    </source>
</evidence>
<sequence length="114" mass="11865">MLTSPSRSSDAPLVLTDVVSDPSGVRALFAGEVDMSTSPAFTAAITDVLHSHPGQRVSVDLAGIRFLDSSGIRALLLCQRQARDRGGELVVVDARPGVLRVLEITGVLGLLTGA</sequence>
<evidence type="ECO:0000256" key="1">
    <source>
        <dbReference type="ARBA" id="ARBA00009013"/>
    </source>
</evidence>
<proteinExistence type="inferred from homology"/>
<dbReference type="RefSeq" id="WP_203933315.1">
    <property type="nucleotide sequence ID" value="NZ_BOPH01000116.1"/>
</dbReference>
<comment type="caution">
    <text evidence="4">The sequence shown here is derived from an EMBL/GenBank/DDBJ whole genome shotgun (WGS) entry which is preliminary data.</text>
</comment>
<dbReference type="Proteomes" id="UP000635606">
    <property type="component" value="Unassembled WGS sequence"/>
</dbReference>
<dbReference type="PANTHER" id="PTHR33495">
    <property type="entry name" value="ANTI-SIGMA FACTOR ANTAGONIST TM_1081-RELATED-RELATED"/>
    <property type="match status" value="1"/>
</dbReference>
<evidence type="ECO:0000313" key="5">
    <source>
        <dbReference type="Proteomes" id="UP000635606"/>
    </source>
</evidence>
<dbReference type="EMBL" id="BOPH01000116">
    <property type="protein sequence ID" value="GIJ73489.1"/>
    <property type="molecule type" value="Genomic_DNA"/>
</dbReference>
<dbReference type="NCBIfam" id="TIGR00377">
    <property type="entry name" value="ant_ant_sig"/>
    <property type="match status" value="1"/>
</dbReference>